<dbReference type="PANTHER" id="PTHR43781:SF1">
    <property type="entry name" value="SACCHAROPINE DEHYDROGENASE"/>
    <property type="match status" value="1"/>
</dbReference>
<dbReference type="PANTHER" id="PTHR43781">
    <property type="entry name" value="SACCHAROPINE DEHYDROGENASE"/>
    <property type="match status" value="1"/>
</dbReference>
<accession>A0A9X1UNW1</accession>
<proteinExistence type="predicted"/>
<gene>
    <name evidence="2" type="ORF">L5014_37260</name>
</gene>
<dbReference type="InterPro" id="IPR036291">
    <property type="entry name" value="NAD(P)-bd_dom_sf"/>
</dbReference>
<feature type="domain" description="Saccharopine dehydrogenase NADP binding" evidence="1">
    <location>
        <begin position="6"/>
        <end position="116"/>
    </location>
</feature>
<evidence type="ECO:0000313" key="2">
    <source>
        <dbReference type="EMBL" id="MCG5078899.1"/>
    </source>
</evidence>
<dbReference type="EMBL" id="JAKLJA010000079">
    <property type="protein sequence ID" value="MCG5078899.1"/>
    <property type="molecule type" value="Genomic_DNA"/>
</dbReference>
<evidence type="ECO:0000313" key="3">
    <source>
        <dbReference type="Proteomes" id="UP001139308"/>
    </source>
</evidence>
<evidence type="ECO:0000259" key="1">
    <source>
        <dbReference type="Pfam" id="PF03435"/>
    </source>
</evidence>
<dbReference type="InterPro" id="IPR005097">
    <property type="entry name" value="Sacchrp_dh_NADP-bd"/>
</dbReference>
<dbReference type="Proteomes" id="UP001139308">
    <property type="component" value="Unassembled WGS sequence"/>
</dbReference>
<dbReference type="RefSeq" id="WP_238468870.1">
    <property type="nucleotide sequence ID" value="NZ_JAKLJA010000079.1"/>
</dbReference>
<sequence length="348" mass="37131">MSAKLMIYGAYGYTGELVVREAIRQGMQPVIAGRDSKKLQPLTDAYGIESRAFAVADARASLDGVAVVLNCAGPFSRTARAFVDACIDNRVHYVDISGEIPVFQFCHAQNARAVSAGVVLCPGAGFDIVPTDSLAAALKSRMPDATRIDLAFSFGTKPSIGTVKTILESAASGGLVRRDHRLVSVPNAWRIRRIPFPGGARWAVSIPWGDVFTSGISTGVPDGLVYCALPLTIGLTMRLTNFMRGFFGVPSVSRALNTAAQRIFAGGPEAGKREVQRTEFWAQATNLQGETVTMKMSAPNVYAMTADTALAIANHCLSHPGPAGYRTPSMLMGSAFFLERPGFDVSYA</sequence>
<dbReference type="Gene3D" id="3.40.50.720">
    <property type="entry name" value="NAD(P)-binding Rossmann-like Domain"/>
    <property type="match status" value="1"/>
</dbReference>
<comment type="caution">
    <text evidence="2">The sequence shown here is derived from an EMBL/GenBank/DDBJ whole genome shotgun (WGS) entry which is preliminary data.</text>
</comment>
<dbReference type="Pfam" id="PF03435">
    <property type="entry name" value="Sacchrp_dh_NADP"/>
    <property type="match status" value="1"/>
</dbReference>
<reference evidence="2" key="1">
    <citation type="submission" date="2022-01" db="EMBL/GenBank/DDBJ databases">
        <title>Genome sequence and assembly of Parabukholderia sp. RG36.</title>
        <authorList>
            <person name="Chhetri G."/>
        </authorList>
    </citation>
    <scope>NUCLEOTIDE SEQUENCE</scope>
    <source>
        <strain evidence="2">RG36</strain>
    </source>
</reference>
<organism evidence="2 3">
    <name type="scientific">Paraburkholderia tagetis</name>
    <dbReference type="NCBI Taxonomy" id="2913261"/>
    <lineage>
        <taxon>Bacteria</taxon>
        <taxon>Pseudomonadati</taxon>
        <taxon>Pseudomonadota</taxon>
        <taxon>Betaproteobacteria</taxon>
        <taxon>Burkholderiales</taxon>
        <taxon>Burkholderiaceae</taxon>
        <taxon>Paraburkholderia</taxon>
    </lineage>
</organism>
<dbReference type="SUPFAM" id="SSF51735">
    <property type="entry name" value="NAD(P)-binding Rossmann-fold domains"/>
    <property type="match status" value="1"/>
</dbReference>
<dbReference type="AlphaFoldDB" id="A0A9X1UNW1"/>
<keyword evidence="3" id="KW-1185">Reference proteome</keyword>
<name>A0A9X1UNW1_9BURK</name>
<protein>
    <submittedName>
        <fullName evidence="2">Saccharopine dehydrogenase NADP-binding domain-containing protein</fullName>
    </submittedName>
</protein>